<dbReference type="CDD" id="cd00833">
    <property type="entry name" value="PKS"/>
    <property type="match status" value="1"/>
</dbReference>
<dbReference type="SUPFAM" id="SSF47336">
    <property type="entry name" value="ACP-like"/>
    <property type="match status" value="2"/>
</dbReference>
<dbReference type="InterPro" id="IPR016039">
    <property type="entry name" value="Thiolase-like"/>
</dbReference>
<dbReference type="InterPro" id="IPR018201">
    <property type="entry name" value="Ketoacyl_synth_AS"/>
</dbReference>
<name>A0A1L9TSW9_9EURO</name>
<dbReference type="SUPFAM" id="SSF52151">
    <property type="entry name" value="FabD/lysophospholipase-like"/>
    <property type="match status" value="1"/>
</dbReference>
<dbReference type="InterPro" id="IPR014030">
    <property type="entry name" value="Ketoacyl_synth_N"/>
</dbReference>
<keyword evidence="5" id="KW-0511">Multifunctional enzyme</keyword>
<evidence type="ECO:0000259" key="10">
    <source>
        <dbReference type="PROSITE" id="PS52019"/>
    </source>
</evidence>
<dbReference type="InterPro" id="IPR009081">
    <property type="entry name" value="PP-bd_ACP"/>
</dbReference>
<sequence length="1810" mass="195823">MSSSIPPLIVCGSQTIPPTRETLDQLASYLTQSPNPEIKALKEVVLALPELWATLKATELRFHPLSDEPIISLRGWLLHHDTGNESNGDIYSLSHLNIPDTLPNILLAPLTVIIHIAQYSQYLDGLGLDGSDDSHVHIRQTTVYQSTTDKMSRFQGLCIGSLSAAALDASPTRTALAQNAAAAVRLAVCIGAYVDSERLVESSPSSSSEMVCFIARWGVDCCREMVEAVLDRYPEAYISVQLDYNSVTITVPNGDMPFLQDDLSSKAVRVASVPVNGRYHNRNNDRYLQSLLELCSSDPFGPFWVPWAQDKLERCLRSILTEPASWFSDMKKAITSLTPTGTQMPITTLELGLVSCIPPSLAALPHHHIIRGSLSSSIHPYNYPDASIAIIGAACKYPGANSLSQLWDIISTGQVMYGEAPPGRFGKETVTGNFLSDANQFDHVLFGISPREAMYMDPQQRIALQVAYQAVESSGYFGSPNPDGDVGCYVGVGNSDYEYNIQSNTPTAYSFTGTSRAFISGRISHHFKWTGPSITVDTACSSSAAAIHQACSGILLGDCSVALAGGVNIMSSLPAEQSIAAAGMTNSTGPCRPFDAAAAGYSRGEGCGFIVLKRLSDALSQGDNVLGVIVATATNQSDGSSSITVPVLRSQSDLYRRVLSRAAMSASDVSYVEAHGTGTQRGDPVEYQSAREVFGSVKHQANSHKVYVGSVKANIGHTEAASGVSGVLKVLSMLKNGQIPPQASFTSLNPAIPPSESSQISISRRLQQWKGDFRAACVNNYGAAGNNTAIVICQHPPKARPSFTNTTQTLTRYPFLISTQSQASLRRYCLALAHYIETRSGYLSLADVSSLVLQQQNRSLRHRIAFGASSLPELQVLLKSHAQAAENTFALLPPSPRKQEKPIILVFGGQTGSTLRFNKAVYDSSYYLRQNMDKCDAVIQGIGLPGLFPNIFSREPIEDIVMLHGCLFSVQYACAKAWLDSGLSVHRVIGHSFGQLTAMCISGVVTLEDALRLVVGRANLIRDCWGDEKGSMLSVEVDRAGAEALAWSESNLGDDSIEVACYNGPNSHVLVGSELAIANVEKRASTASLATRRLKTTHGFHSKLVDPIMAQYLDLAHTVSYHAPVIPIETCSETTPWKTFTSQLVAEHSRKPVYFCDAVRRIERDLGPCTWLEAGSGSGAVILVKQSLTSKLNYLCGLRLGSSDTSPLDSVVDATVELWNQGSSVQFWAYHRRNLVYSSDLLDLPGYQFDASPHWLPYSATDSTKGKDPSLETSGLVSLARFSRPEPHVSKFELDQRDWILAYVLRGREVLGGTLWPLALYMEVVARAASLLTSSIPSTSRHIRFVGFEIKTPLGADLLNGLCLRMKQVETWSWEFSLESDCAQHAFGTVIVSNDHARTFPYLFPSSLPVFAATTAVFSAPGSVAYKLFDKVAEYDPAYRGLESISMNEDAAIARVHTPPAAGNTSSVGRAITLDQFLVVAEIHALSMEESKRSELFACSGFGEATISASFTGATGGRNHGQTWQVYTRQSAKRGREIFYDIFVCEAGEDEREESGLMILTLTGARFIRTSTSTLQQIVELANAAPRPHGAEDTATSPGSLQLQEAPANIWSLTLNLLHELTGCAPEHISPQTVLADMGMDSLAIMEIEAMIRNVFNVDIRINLSDTGNTVETICERIAAQTSPGPSHGLVNIVDNSTSNATSSPSQCTPSSSSESDSETRETQATEMSLSDPTMEKVARIVATHVGSGETVLSNSRLHGLGLDSLAVLELQSDLHVNFGLRIHLMQLDCATTVGDLHALVMRRGVREDT</sequence>
<feature type="region of interest" description="Disordered" evidence="7">
    <location>
        <begin position="1686"/>
        <end position="1734"/>
    </location>
</feature>
<keyword evidence="12" id="KW-1185">Reference proteome</keyword>
<keyword evidence="4" id="KW-0808">Transferase</keyword>
<evidence type="ECO:0000256" key="7">
    <source>
        <dbReference type="SAM" id="MobiDB-lite"/>
    </source>
</evidence>
<dbReference type="STRING" id="1036612.A0A1L9TSW9"/>
<dbReference type="PROSITE" id="PS52004">
    <property type="entry name" value="KS3_2"/>
    <property type="match status" value="1"/>
</dbReference>
<dbReference type="VEuPathDB" id="FungiDB:ASPSYDRAFT_1167597"/>
<evidence type="ECO:0008006" key="13">
    <source>
        <dbReference type="Google" id="ProtNLM"/>
    </source>
</evidence>
<dbReference type="InterPro" id="IPR036736">
    <property type="entry name" value="ACP-like_sf"/>
</dbReference>
<dbReference type="InterPro" id="IPR049900">
    <property type="entry name" value="PKS_mFAS_DH"/>
</dbReference>
<protein>
    <recommendedName>
        <fullName evidence="13">Carrier domain-containing protein</fullName>
    </recommendedName>
</protein>
<dbReference type="PROSITE" id="PS00606">
    <property type="entry name" value="KS3_1"/>
    <property type="match status" value="1"/>
</dbReference>
<dbReference type="PANTHER" id="PTHR43775">
    <property type="entry name" value="FATTY ACID SYNTHASE"/>
    <property type="match status" value="1"/>
</dbReference>
<dbReference type="PROSITE" id="PS52019">
    <property type="entry name" value="PKS_MFAS_DH"/>
    <property type="match status" value="1"/>
</dbReference>
<dbReference type="PROSITE" id="PS50075">
    <property type="entry name" value="CARRIER"/>
    <property type="match status" value="2"/>
</dbReference>
<dbReference type="Gene3D" id="1.10.1200.10">
    <property type="entry name" value="ACP-like"/>
    <property type="match status" value="2"/>
</dbReference>
<feature type="region of interest" description="C-terminal hotdog fold" evidence="6">
    <location>
        <begin position="1416"/>
        <end position="1576"/>
    </location>
</feature>
<dbReference type="InterPro" id="IPR014031">
    <property type="entry name" value="Ketoacyl_synth_C"/>
</dbReference>
<feature type="region of interest" description="N-terminal hotdog fold" evidence="6">
    <location>
        <begin position="1271"/>
        <end position="1397"/>
    </location>
</feature>
<keyword evidence="2" id="KW-0596">Phosphopantetheine</keyword>
<dbReference type="GO" id="GO:0004312">
    <property type="term" value="F:fatty acid synthase activity"/>
    <property type="evidence" value="ECO:0007669"/>
    <property type="project" value="TreeGrafter"/>
</dbReference>
<gene>
    <name evidence="11" type="ORF">ASPSYDRAFT_1167597</name>
</gene>
<dbReference type="Pfam" id="PF16073">
    <property type="entry name" value="SAT"/>
    <property type="match status" value="1"/>
</dbReference>
<dbReference type="InterPro" id="IPR001227">
    <property type="entry name" value="Ac_transferase_dom_sf"/>
</dbReference>
<dbReference type="InterPro" id="IPR042104">
    <property type="entry name" value="PKS_dehydratase_sf"/>
</dbReference>
<evidence type="ECO:0000256" key="4">
    <source>
        <dbReference type="ARBA" id="ARBA00022679"/>
    </source>
</evidence>
<dbReference type="SUPFAM" id="SSF53901">
    <property type="entry name" value="Thiolase-like"/>
    <property type="match status" value="1"/>
</dbReference>
<dbReference type="Proteomes" id="UP000184356">
    <property type="component" value="Unassembled WGS sequence"/>
</dbReference>
<dbReference type="InterPro" id="IPR050091">
    <property type="entry name" value="PKS_NRPS_Biosynth_Enz"/>
</dbReference>
<dbReference type="Gene3D" id="3.10.129.110">
    <property type="entry name" value="Polyketide synthase dehydratase"/>
    <property type="match status" value="1"/>
</dbReference>
<comment type="pathway">
    <text evidence="1">Secondary metabolite biosynthesis.</text>
</comment>
<dbReference type="InterPro" id="IPR020841">
    <property type="entry name" value="PKS_Beta-ketoAc_synthase_dom"/>
</dbReference>
<dbReference type="Pfam" id="PF00109">
    <property type="entry name" value="ketoacyl-synt"/>
    <property type="match status" value="1"/>
</dbReference>
<dbReference type="Gene3D" id="3.30.70.3290">
    <property type="match status" value="1"/>
</dbReference>
<feature type="domain" description="Carrier" evidence="8">
    <location>
        <begin position="1729"/>
        <end position="1805"/>
    </location>
</feature>
<evidence type="ECO:0000256" key="2">
    <source>
        <dbReference type="ARBA" id="ARBA00022450"/>
    </source>
</evidence>
<comment type="caution">
    <text evidence="6">Lacks conserved residue(s) required for the propagation of feature annotation.</text>
</comment>
<dbReference type="InterPro" id="IPR016035">
    <property type="entry name" value="Acyl_Trfase/lysoPLipase"/>
</dbReference>
<organism evidence="11 12">
    <name type="scientific">Aspergillus sydowii CBS 593.65</name>
    <dbReference type="NCBI Taxonomy" id="1036612"/>
    <lineage>
        <taxon>Eukaryota</taxon>
        <taxon>Fungi</taxon>
        <taxon>Dikarya</taxon>
        <taxon>Ascomycota</taxon>
        <taxon>Pezizomycotina</taxon>
        <taxon>Eurotiomycetes</taxon>
        <taxon>Eurotiomycetidae</taxon>
        <taxon>Eurotiales</taxon>
        <taxon>Aspergillaceae</taxon>
        <taxon>Aspergillus</taxon>
        <taxon>Aspergillus subgen. Nidulantes</taxon>
    </lineage>
</organism>
<dbReference type="InterPro" id="IPR032088">
    <property type="entry name" value="SAT"/>
</dbReference>
<reference evidence="12" key="1">
    <citation type="journal article" date="2017" name="Genome Biol.">
        <title>Comparative genomics reveals high biological diversity and specific adaptations in the industrially and medically important fungal genus Aspergillus.</title>
        <authorList>
            <person name="de Vries R.P."/>
            <person name="Riley R."/>
            <person name="Wiebenga A."/>
            <person name="Aguilar-Osorio G."/>
            <person name="Amillis S."/>
            <person name="Uchima C.A."/>
            <person name="Anderluh G."/>
            <person name="Asadollahi M."/>
            <person name="Askin M."/>
            <person name="Barry K."/>
            <person name="Battaglia E."/>
            <person name="Bayram O."/>
            <person name="Benocci T."/>
            <person name="Braus-Stromeyer S.A."/>
            <person name="Caldana C."/>
            <person name="Canovas D."/>
            <person name="Cerqueira G.C."/>
            <person name="Chen F."/>
            <person name="Chen W."/>
            <person name="Choi C."/>
            <person name="Clum A."/>
            <person name="Dos Santos R.A."/>
            <person name="Damasio A.R."/>
            <person name="Diallinas G."/>
            <person name="Emri T."/>
            <person name="Fekete E."/>
            <person name="Flipphi M."/>
            <person name="Freyberg S."/>
            <person name="Gallo A."/>
            <person name="Gournas C."/>
            <person name="Habgood R."/>
            <person name="Hainaut M."/>
            <person name="Harispe M.L."/>
            <person name="Henrissat B."/>
            <person name="Hilden K.S."/>
            <person name="Hope R."/>
            <person name="Hossain A."/>
            <person name="Karabika E."/>
            <person name="Karaffa L."/>
            <person name="Karanyi Z."/>
            <person name="Krasevec N."/>
            <person name="Kuo A."/>
            <person name="Kusch H."/>
            <person name="LaButti K."/>
            <person name="Lagendijk E.L."/>
            <person name="Lapidus A."/>
            <person name="Levasseur A."/>
            <person name="Lindquist E."/>
            <person name="Lipzen A."/>
            <person name="Logrieco A.F."/>
            <person name="MacCabe A."/>
            <person name="Maekelae M.R."/>
            <person name="Malavazi I."/>
            <person name="Melin P."/>
            <person name="Meyer V."/>
            <person name="Mielnichuk N."/>
            <person name="Miskei M."/>
            <person name="Molnar A.P."/>
            <person name="Mule G."/>
            <person name="Ngan C.Y."/>
            <person name="Orejas M."/>
            <person name="Orosz E."/>
            <person name="Ouedraogo J.P."/>
            <person name="Overkamp K.M."/>
            <person name="Park H.-S."/>
            <person name="Perrone G."/>
            <person name="Piumi F."/>
            <person name="Punt P.J."/>
            <person name="Ram A.F."/>
            <person name="Ramon A."/>
            <person name="Rauscher S."/>
            <person name="Record E."/>
            <person name="Riano-Pachon D.M."/>
            <person name="Robert V."/>
            <person name="Roehrig J."/>
            <person name="Ruller R."/>
            <person name="Salamov A."/>
            <person name="Salih N.S."/>
            <person name="Samson R.A."/>
            <person name="Sandor E."/>
            <person name="Sanguinetti M."/>
            <person name="Schuetze T."/>
            <person name="Sepcic K."/>
            <person name="Shelest E."/>
            <person name="Sherlock G."/>
            <person name="Sophianopoulou V."/>
            <person name="Squina F.M."/>
            <person name="Sun H."/>
            <person name="Susca A."/>
            <person name="Todd R.B."/>
            <person name="Tsang A."/>
            <person name="Unkles S.E."/>
            <person name="van de Wiele N."/>
            <person name="van Rossen-Uffink D."/>
            <person name="Oliveira J.V."/>
            <person name="Vesth T.C."/>
            <person name="Visser J."/>
            <person name="Yu J.-H."/>
            <person name="Zhou M."/>
            <person name="Andersen M.R."/>
            <person name="Archer D.B."/>
            <person name="Baker S.E."/>
            <person name="Benoit I."/>
            <person name="Brakhage A.A."/>
            <person name="Braus G.H."/>
            <person name="Fischer R."/>
            <person name="Frisvad J.C."/>
            <person name="Goldman G.H."/>
            <person name="Houbraken J."/>
            <person name="Oakley B."/>
            <person name="Pocsi I."/>
            <person name="Scazzocchio C."/>
            <person name="Seiboth B."/>
            <person name="vanKuyk P.A."/>
            <person name="Wortman J."/>
            <person name="Dyer P.S."/>
            <person name="Grigoriev I.V."/>
        </authorList>
    </citation>
    <scope>NUCLEOTIDE SEQUENCE [LARGE SCALE GENOMIC DNA]</scope>
    <source>
        <strain evidence="12">CBS 593.65</strain>
    </source>
</reference>
<dbReference type="InterPro" id="IPR014043">
    <property type="entry name" value="Acyl_transferase_dom"/>
</dbReference>
<evidence type="ECO:0000259" key="9">
    <source>
        <dbReference type="PROSITE" id="PS52004"/>
    </source>
</evidence>
<dbReference type="SMART" id="SM00827">
    <property type="entry name" value="PKS_AT"/>
    <property type="match status" value="1"/>
</dbReference>
<dbReference type="SMART" id="SM00825">
    <property type="entry name" value="PKS_KS"/>
    <property type="match status" value="1"/>
</dbReference>
<dbReference type="GO" id="GO:0004315">
    <property type="term" value="F:3-oxoacyl-[acyl-carrier-protein] synthase activity"/>
    <property type="evidence" value="ECO:0007669"/>
    <property type="project" value="InterPro"/>
</dbReference>
<dbReference type="Gene3D" id="3.40.47.10">
    <property type="match status" value="1"/>
</dbReference>
<dbReference type="RefSeq" id="XP_040706179.1">
    <property type="nucleotide sequence ID" value="XM_040840191.1"/>
</dbReference>
<dbReference type="EMBL" id="KV878583">
    <property type="protein sequence ID" value="OJJ62373.1"/>
    <property type="molecule type" value="Genomic_DNA"/>
</dbReference>
<dbReference type="Pfam" id="PF00698">
    <property type="entry name" value="Acyl_transf_1"/>
    <property type="match status" value="1"/>
</dbReference>
<evidence type="ECO:0000259" key="8">
    <source>
        <dbReference type="PROSITE" id="PS50075"/>
    </source>
</evidence>
<dbReference type="SUPFAM" id="SSF55048">
    <property type="entry name" value="Probable ACP-binding domain of malonyl-CoA ACP transacylase"/>
    <property type="match status" value="1"/>
</dbReference>
<dbReference type="InterPro" id="IPR016036">
    <property type="entry name" value="Malonyl_transacylase_ACP-bd"/>
</dbReference>
<keyword evidence="3" id="KW-0597">Phosphoprotein</keyword>
<dbReference type="OrthoDB" id="429813at2759"/>
<feature type="domain" description="Carrier" evidence="8">
    <location>
        <begin position="1608"/>
        <end position="1682"/>
    </location>
</feature>
<dbReference type="GO" id="GO:0006633">
    <property type="term" value="P:fatty acid biosynthetic process"/>
    <property type="evidence" value="ECO:0007669"/>
    <property type="project" value="InterPro"/>
</dbReference>
<dbReference type="Gene3D" id="3.40.366.10">
    <property type="entry name" value="Malonyl-Coenzyme A Acyl Carrier Protein, domain 2"/>
    <property type="match status" value="2"/>
</dbReference>
<evidence type="ECO:0000313" key="12">
    <source>
        <dbReference type="Proteomes" id="UP000184356"/>
    </source>
</evidence>
<evidence type="ECO:0000256" key="5">
    <source>
        <dbReference type="ARBA" id="ARBA00023268"/>
    </source>
</evidence>
<feature type="compositionally biased region" description="Low complexity" evidence="7">
    <location>
        <begin position="1702"/>
        <end position="1715"/>
    </location>
</feature>
<accession>A0A1L9TSW9</accession>
<feature type="domain" description="PKS/mFAS DH" evidence="10">
    <location>
        <begin position="1271"/>
        <end position="1576"/>
    </location>
</feature>
<dbReference type="PANTHER" id="PTHR43775:SF21">
    <property type="entry name" value="NON-REDUCING POLYKETIDE SYNTHASE AUSA-RELATED"/>
    <property type="match status" value="1"/>
</dbReference>
<dbReference type="Pfam" id="PF02801">
    <property type="entry name" value="Ketoacyl-synt_C"/>
    <property type="match status" value="1"/>
</dbReference>
<evidence type="ECO:0000256" key="1">
    <source>
        <dbReference type="ARBA" id="ARBA00005179"/>
    </source>
</evidence>
<dbReference type="GeneID" id="63756264"/>
<dbReference type="Pfam" id="PF00550">
    <property type="entry name" value="PP-binding"/>
    <property type="match status" value="2"/>
</dbReference>
<evidence type="ECO:0000313" key="11">
    <source>
        <dbReference type="EMBL" id="OJJ62373.1"/>
    </source>
</evidence>
<proteinExistence type="predicted"/>
<dbReference type="GO" id="GO:0044550">
    <property type="term" value="P:secondary metabolite biosynthetic process"/>
    <property type="evidence" value="ECO:0007669"/>
    <property type="project" value="TreeGrafter"/>
</dbReference>
<evidence type="ECO:0000256" key="6">
    <source>
        <dbReference type="PROSITE-ProRule" id="PRU01363"/>
    </source>
</evidence>
<feature type="domain" description="Ketosynthase family 3 (KS3)" evidence="9">
    <location>
        <begin position="385"/>
        <end position="794"/>
    </location>
</feature>
<evidence type="ECO:0000256" key="3">
    <source>
        <dbReference type="ARBA" id="ARBA00022553"/>
    </source>
</evidence>